<evidence type="ECO:0000256" key="1">
    <source>
        <dbReference type="SAM" id="MobiDB-lite"/>
    </source>
</evidence>
<feature type="compositionally biased region" description="Acidic residues" evidence="1">
    <location>
        <begin position="130"/>
        <end position="140"/>
    </location>
</feature>
<reference evidence="3" key="1">
    <citation type="journal article" date="2016" name="Genome Announc.">
        <title>Genome sequence of Ustilaginoidea virens IPU010, a rice pathogenic fungus causing false smut.</title>
        <authorList>
            <person name="Kumagai T."/>
            <person name="Ishii T."/>
            <person name="Terai G."/>
            <person name="Umemura M."/>
            <person name="Machida M."/>
            <person name="Asai K."/>
        </authorList>
    </citation>
    <scope>NUCLEOTIDE SEQUENCE [LARGE SCALE GENOMIC DNA]</scope>
    <source>
        <strain evidence="3">IPU010</strain>
    </source>
</reference>
<comment type="caution">
    <text evidence="2">The sequence shown here is derived from an EMBL/GenBank/DDBJ whole genome shotgun (WGS) entry which is preliminary data.</text>
</comment>
<name>A0A1B5KRA5_USTVR</name>
<dbReference type="EMBL" id="BBTG02000010">
    <property type="protein sequence ID" value="GAO13265.1"/>
    <property type="molecule type" value="Genomic_DNA"/>
</dbReference>
<feature type="region of interest" description="Disordered" evidence="1">
    <location>
        <begin position="126"/>
        <end position="155"/>
    </location>
</feature>
<accession>A0A1B5KRA5</accession>
<organism evidence="2 3">
    <name type="scientific">Ustilaginoidea virens</name>
    <name type="common">Rice false smut fungus</name>
    <name type="synonym">Villosiclava virens</name>
    <dbReference type="NCBI Taxonomy" id="1159556"/>
    <lineage>
        <taxon>Eukaryota</taxon>
        <taxon>Fungi</taxon>
        <taxon>Dikarya</taxon>
        <taxon>Ascomycota</taxon>
        <taxon>Pezizomycotina</taxon>
        <taxon>Sordariomycetes</taxon>
        <taxon>Hypocreomycetidae</taxon>
        <taxon>Hypocreales</taxon>
        <taxon>Clavicipitaceae</taxon>
        <taxon>Ustilaginoidea</taxon>
    </lineage>
</organism>
<dbReference type="AlphaFoldDB" id="A0A1B5KRA5"/>
<gene>
    <name evidence="2" type="ORF">UVI_02026110</name>
</gene>
<evidence type="ECO:0000313" key="2">
    <source>
        <dbReference type="EMBL" id="GAO13265.1"/>
    </source>
</evidence>
<evidence type="ECO:0000313" key="3">
    <source>
        <dbReference type="Proteomes" id="UP000054053"/>
    </source>
</evidence>
<protein>
    <submittedName>
        <fullName evidence="2">Uncharacterized protein</fullName>
    </submittedName>
</protein>
<proteinExistence type="predicted"/>
<sequence>MSGAAGAAGAVDLGRGGSRMPASRAIIARLPSQRRRGERTCDEAALLLSPRLAPSLAADEGRGLTCAGGLFAPRGGGWRPVVSFLGPGAEAVPSCFLETDVERPGAAGTAGRGPLAPPFPEVVGASDKALDDDDDADDEPLTMRDVGRGGGLTGRRLGEVPRAELEELAKGLAGGLVAGASVGFFRDRDRLTGEDMTVLCEVSGDDLQFRKKVGEAPQKVTG</sequence>
<dbReference type="Proteomes" id="UP000054053">
    <property type="component" value="Unassembled WGS sequence"/>
</dbReference>